<evidence type="ECO:0000256" key="8">
    <source>
        <dbReference type="ARBA" id="ARBA00023136"/>
    </source>
</evidence>
<evidence type="ECO:0000313" key="15">
    <source>
        <dbReference type="Proteomes" id="UP000620075"/>
    </source>
</evidence>
<evidence type="ECO:0000259" key="12">
    <source>
        <dbReference type="Pfam" id="PF02687"/>
    </source>
</evidence>
<dbReference type="EMBL" id="JAEKNQ010000056">
    <property type="protein sequence ID" value="MBJ7604296.1"/>
    <property type="molecule type" value="Genomic_DNA"/>
</dbReference>
<dbReference type="GO" id="GO:0051301">
    <property type="term" value="P:cell division"/>
    <property type="evidence" value="ECO:0007669"/>
    <property type="project" value="UniProtKB-KW"/>
</dbReference>
<dbReference type="Pfam" id="PF02687">
    <property type="entry name" value="FtsX"/>
    <property type="match status" value="1"/>
</dbReference>
<evidence type="ECO:0000313" key="14">
    <source>
        <dbReference type="EMBL" id="MBJ7604296.1"/>
    </source>
</evidence>
<evidence type="ECO:0000256" key="4">
    <source>
        <dbReference type="ARBA" id="ARBA00022475"/>
    </source>
</evidence>
<comment type="caution">
    <text evidence="14">The sequence shown here is derived from an EMBL/GenBank/DDBJ whole genome shotgun (WGS) entry which is preliminary data.</text>
</comment>
<feature type="domain" description="FtsX extracellular" evidence="13">
    <location>
        <begin position="63"/>
        <end position="140"/>
    </location>
</feature>
<keyword evidence="5 10" id="KW-0132">Cell division</keyword>
<comment type="subcellular location">
    <subcellularLocation>
        <location evidence="1">Cell membrane</location>
        <topology evidence="1">Multi-pass membrane protein</topology>
    </subcellularLocation>
</comment>
<dbReference type="Pfam" id="PF18075">
    <property type="entry name" value="FtsX_ECD"/>
    <property type="match status" value="1"/>
</dbReference>
<evidence type="ECO:0000259" key="13">
    <source>
        <dbReference type="Pfam" id="PF18075"/>
    </source>
</evidence>
<dbReference type="PANTHER" id="PTHR47755:SF1">
    <property type="entry name" value="CELL DIVISION PROTEIN FTSX"/>
    <property type="match status" value="1"/>
</dbReference>
<evidence type="ECO:0000256" key="1">
    <source>
        <dbReference type="ARBA" id="ARBA00004651"/>
    </source>
</evidence>
<dbReference type="InterPro" id="IPR040690">
    <property type="entry name" value="FtsX_ECD"/>
</dbReference>
<name>A0A934ND84_9BACT</name>
<evidence type="ECO:0000256" key="9">
    <source>
        <dbReference type="ARBA" id="ARBA00023306"/>
    </source>
</evidence>
<feature type="transmembrane region" description="Helical" evidence="11">
    <location>
        <begin position="171"/>
        <end position="195"/>
    </location>
</feature>
<dbReference type="PANTHER" id="PTHR47755">
    <property type="entry name" value="CELL DIVISION PROTEIN FTSX"/>
    <property type="match status" value="1"/>
</dbReference>
<keyword evidence="4 10" id="KW-1003">Cell membrane</keyword>
<evidence type="ECO:0000256" key="7">
    <source>
        <dbReference type="ARBA" id="ARBA00022989"/>
    </source>
</evidence>
<organism evidence="14 15">
    <name type="scientific">Candidatus Dormiibacter inghamiae</name>
    <dbReference type="NCBI Taxonomy" id="3127013"/>
    <lineage>
        <taxon>Bacteria</taxon>
        <taxon>Bacillati</taxon>
        <taxon>Candidatus Dormiibacterota</taxon>
        <taxon>Candidatus Dormibacteria</taxon>
        <taxon>Candidatus Dormibacterales</taxon>
        <taxon>Candidatus Dormibacteraceae</taxon>
        <taxon>Candidatus Dormiibacter</taxon>
    </lineage>
</organism>
<dbReference type="GO" id="GO:0005886">
    <property type="term" value="C:plasma membrane"/>
    <property type="evidence" value="ECO:0007669"/>
    <property type="project" value="UniProtKB-SubCell"/>
</dbReference>
<dbReference type="Proteomes" id="UP000620075">
    <property type="component" value="Unassembled WGS sequence"/>
</dbReference>
<keyword evidence="8 10" id="KW-0472">Membrane</keyword>
<feature type="transmembrane region" description="Helical" evidence="11">
    <location>
        <begin position="228"/>
        <end position="249"/>
    </location>
</feature>
<dbReference type="AlphaFoldDB" id="A0A934ND84"/>
<evidence type="ECO:0000256" key="6">
    <source>
        <dbReference type="ARBA" id="ARBA00022692"/>
    </source>
</evidence>
<evidence type="ECO:0000256" key="10">
    <source>
        <dbReference type="PIRNR" id="PIRNR003097"/>
    </source>
</evidence>
<proteinExistence type="inferred from homology"/>
<keyword evidence="7 11" id="KW-1133">Transmembrane helix</keyword>
<protein>
    <recommendedName>
        <fullName evidence="3 10">Cell division protein FtsX</fullName>
    </recommendedName>
</protein>
<feature type="transmembrane region" description="Helical" evidence="11">
    <location>
        <begin position="269"/>
        <end position="292"/>
    </location>
</feature>
<dbReference type="Gene3D" id="3.30.70.3040">
    <property type="match status" value="1"/>
</dbReference>
<evidence type="ECO:0000256" key="5">
    <source>
        <dbReference type="ARBA" id="ARBA00022618"/>
    </source>
</evidence>
<reference evidence="14 15" key="1">
    <citation type="submission" date="2020-10" db="EMBL/GenBank/DDBJ databases">
        <title>Ca. Dormibacterota MAGs.</title>
        <authorList>
            <person name="Montgomery K."/>
        </authorList>
    </citation>
    <scope>NUCLEOTIDE SEQUENCE [LARGE SCALE GENOMIC DNA]</scope>
    <source>
        <strain evidence="14">SC8811_S16_3</strain>
    </source>
</reference>
<dbReference type="PIRSF" id="PIRSF003097">
    <property type="entry name" value="FtsX"/>
    <property type="match status" value="1"/>
</dbReference>
<dbReference type="InterPro" id="IPR003838">
    <property type="entry name" value="ABC3_permease_C"/>
</dbReference>
<evidence type="ECO:0000256" key="2">
    <source>
        <dbReference type="ARBA" id="ARBA00007379"/>
    </source>
</evidence>
<accession>A0A934ND84</accession>
<feature type="transmembrane region" description="Helical" evidence="11">
    <location>
        <begin position="21"/>
        <end position="45"/>
    </location>
</feature>
<gene>
    <name evidence="14" type="ORF">JF888_14100</name>
</gene>
<keyword evidence="9 10" id="KW-0131">Cell cycle</keyword>
<sequence>MRFFRQLLFTSNSGWQSFWRNGGVTVAAVLSIMLILLLGGTSLLLGHALSQVLEGYKQRVSVISVSVADGTPLASVSDFMADLRERPEVTNVRFVSKEEELRRFASDPRNQQLLQQLDSNPVPAKIEVSVRHLSDVSTIDGLARGWRGADRTNPTDYQGDFIANMVRLSNYLTIAGLGLFAVLLLISVVIVMNTIRTAVYHRRREIEVMKLVGATEWFVRRPFLIEGWLTGMIAAALAVAVLLAIYRPFVARFQQDLFFLPLAYDPSFVVPLGLEMLALGSGLGLVGSFISVRRFVRL</sequence>
<dbReference type="RefSeq" id="WP_338181699.1">
    <property type="nucleotide sequence ID" value="NZ_JAEKNQ010000056.1"/>
</dbReference>
<feature type="domain" description="ABC3 transporter permease C-terminal" evidence="12">
    <location>
        <begin position="179"/>
        <end position="297"/>
    </location>
</feature>
<dbReference type="InterPro" id="IPR004513">
    <property type="entry name" value="FtsX"/>
</dbReference>
<keyword evidence="6 11" id="KW-0812">Transmembrane</keyword>
<evidence type="ECO:0000256" key="3">
    <source>
        <dbReference type="ARBA" id="ARBA00021907"/>
    </source>
</evidence>
<comment type="similarity">
    <text evidence="2 10">Belongs to the ABC-4 integral membrane protein family. FtsX subfamily.</text>
</comment>
<evidence type="ECO:0000256" key="11">
    <source>
        <dbReference type="SAM" id="Phobius"/>
    </source>
</evidence>